<keyword evidence="2" id="KW-1185">Reference proteome</keyword>
<gene>
    <name evidence="1" type="ordered locus">Mfla_2229</name>
</gene>
<dbReference type="EMBL" id="CP000284">
    <property type="protein sequence ID" value="ABE50496.1"/>
    <property type="molecule type" value="Genomic_DNA"/>
</dbReference>
<accession>Q1GZ41</accession>
<dbReference type="Proteomes" id="UP000002440">
    <property type="component" value="Chromosome"/>
</dbReference>
<protein>
    <recommendedName>
        <fullName evidence="3">YtkA-like domain-containing protein</fullName>
    </recommendedName>
</protein>
<dbReference type="HOGENOM" id="CLU_148694_0_0_4"/>
<dbReference type="KEGG" id="mfa:Mfla_2229"/>
<organism evidence="1 2">
    <name type="scientific">Methylobacillus flagellatus (strain ATCC 51484 / DSM 6875 / VKM B-1610 / KT)</name>
    <dbReference type="NCBI Taxonomy" id="265072"/>
    <lineage>
        <taxon>Bacteria</taxon>
        <taxon>Pseudomonadati</taxon>
        <taxon>Pseudomonadota</taxon>
        <taxon>Betaproteobacteria</taxon>
        <taxon>Nitrosomonadales</taxon>
        <taxon>Methylophilaceae</taxon>
        <taxon>Methylobacillus</taxon>
    </lineage>
</organism>
<name>Q1GZ41_METFK</name>
<proteinExistence type="predicted"/>
<sequence>MSRKRLAVVLASAPVLVAYFWLRLGGATVEPSVIPCEDIVRGCRHGDLEIRTMTTPTVMQAFELRVLLPEAESVQASFDMRDMQMGLNRYRLQQQPDGSWRAMVTLPVCVSRSSDWVMTLDIKRPTPPLKAQYALEFSVQP</sequence>
<dbReference type="STRING" id="265072.Mfla_2229"/>
<reference evidence="1 2" key="1">
    <citation type="submission" date="2006-03" db="EMBL/GenBank/DDBJ databases">
        <title>Complete sequence of Methylobacillus flagellatus KT.</title>
        <authorList>
            <consortium name="US DOE Joint Genome Institute"/>
            <person name="Copeland A."/>
            <person name="Lucas S."/>
            <person name="Lapidus A."/>
            <person name="Barry K."/>
            <person name="Detter J.C."/>
            <person name="Glavina del Rio T."/>
            <person name="Hammon N."/>
            <person name="Israni S."/>
            <person name="Dalin E."/>
            <person name="Tice H."/>
            <person name="Pitluck S."/>
            <person name="Brettin T."/>
            <person name="Bruce D."/>
            <person name="Han C."/>
            <person name="Tapia R."/>
            <person name="Saunders E."/>
            <person name="Gilna P."/>
            <person name="Schmutz J."/>
            <person name="Larimer F."/>
            <person name="Land M."/>
            <person name="Kyrpides N."/>
            <person name="Anderson I."/>
            <person name="Richardson P."/>
        </authorList>
    </citation>
    <scope>NUCLEOTIDE SEQUENCE [LARGE SCALE GENOMIC DNA]</scope>
    <source>
        <strain evidence="2">KT / ATCC 51484 / DSM 6875</strain>
    </source>
</reference>
<evidence type="ECO:0008006" key="3">
    <source>
        <dbReference type="Google" id="ProtNLM"/>
    </source>
</evidence>
<dbReference type="eggNOG" id="ENOG5032WXT">
    <property type="taxonomic scope" value="Bacteria"/>
</dbReference>
<evidence type="ECO:0000313" key="2">
    <source>
        <dbReference type="Proteomes" id="UP000002440"/>
    </source>
</evidence>
<dbReference type="AlphaFoldDB" id="Q1GZ41"/>
<evidence type="ECO:0000313" key="1">
    <source>
        <dbReference type="EMBL" id="ABE50496.1"/>
    </source>
</evidence>